<reference evidence="1 2" key="1">
    <citation type="submission" date="2018-08" db="EMBL/GenBank/DDBJ databases">
        <title>Sequencing the genomes of 1000 actinobacteria strains.</title>
        <authorList>
            <person name="Klenk H.-P."/>
        </authorList>
    </citation>
    <scope>NUCLEOTIDE SEQUENCE [LARGE SCALE GENOMIC DNA]</scope>
    <source>
        <strain evidence="1 2">DSM 43927</strain>
    </source>
</reference>
<organism evidence="1 2">
    <name type="scientific">Thermomonospora umbrina</name>
    <dbReference type="NCBI Taxonomy" id="111806"/>
    <lineage>
        <taxon>Bacteria</taxon>
        <taxon>Bacillati</taxon>
        <taxon>Actinomycetota</taxon>
        <taxon>Actinomycetes</taxon>
        <taxon>Streptosporangiales</taxon>
        <taxon>Thermomonosporaceae</taxon>
        <taxon>Thermomonospora</taxon>
    </lineage>
</organism>
<keyword evidence="2" id="KW-1185">Reference proteome</keyword>
<sequence>MGTMLTLTIPESTTTRFLIAADDGTAPGIQRLRDSLPAGGPARTARDLLASPLLVVTGSRAADSPWTSRADGLGGGTADLGALRSARHHLVVTSIATPAAQPRHAQAARLVARTLATATGGRVVDLAANQFVTDPTEPERDRFTLGDDWLGVFVGPDHGPTLRADTAGLHRFGLPELLARRVPYGRLLTAVSILRGLAHGILTDHRAWLATTPGAATWTLPATRTLQPADILAYWGVDRPLTGTPLPLRLTPSTSDCPECTTALELTPPTDQPHWWHTTAAPAVPASLEDPHAPSHT</sequence>
<dbReference type="RefSeq" id="WP_116025317.1">
    <property type="nucleotide sequence ID" value="NZ_QTTT01000001.1"/>
</dbReference>
<protein>
    <submittedName>
        <fullName evidence="1">Uncharacterized protein</fullName>
    </submittedName>
</protein>
<name>A0A3D9SW14_9ACTN</name>
<accession>A0A3D9SW14</accession>
<dbReference type="AlphaFoldDB" id="A0A3D9SW14"/>
<dbReference type="OrthoDB" id="3470902at2"/>
<evidence type="ECO:0000313" key="2">
    <source>
        <dbReference type="Proteomes" id="UP000256661"/>
    </source>
</evidence>
<comment type="caution">
    <text evidence="1">The sequence shown here is derived from an EMBL/GenBank/DDBJ whole genome shotgun (WGS) entry which is preliminary data.</text>
</comment>
<dbReference type="Proteomes" id="UP000256661">
    <property type="component" value="Unassembled WGS sequence"/>
</dbReference>
<dbReference type="EMBL" id="QTTT01000001">
    <property type="protein sequence ID" value="REF00123.1"/>
    <property type="molecule type" value="Genomic_DNA"/>
</dbReference>
<gene>
    <name evidence="1" type="ORF">DFJ69_5651</name>
</gene>
<evidence type="ECO:0000313" key="1">
    <source>
        <dbReference type="EMBL" id="REF00123.1"/>
    </source>
</evidence>
<proteinExistence type="predicted"/>